<dbReference type="PANTHER" id="PTHR38447:SF1">
    <property type="entry name" value="RNA POLYMERASE-BINDING TRANSCRIPTION FACTOR CARD"/>
    <property type="match status" value="1"/>
</dbReference>
<dbReference type="SMART" id="SM01058">
    <property type="entry name" value="CarD_TRCF"/>
    <property type="match status" value="1"/>
</dbReference>
<dbReference type="InterPro" id="IPR036101">
    <property type="entry name" value="CarD-like/TRCF_RID_sf"/>
</dbReference>
<dbReference type="PANTHER" id="PTHR38447">
    <property type="entry name" value="TRANSCRIPTION FACTOR YDEB-RELATED"/>
    <property type="match status" value="1"/>
</dbReference>
<reference evidence="3" key="1">
    <citation type="journal article" date="2021" name="PeerJ">
        <title>Extensive microbial diversity within the chicken gut microbiome revealed by metagenomics and culture.</title>
        <authorList>
            <person name="Gilroy R."/>
            <person name="Ravi A."/>
            <person name="Getino M."/>
            <person name="Pursley I."/>
            <person name="Horton D.L."/>
            <person name="Alikhan N.F."/>
            <person name="Baker D."/>
            <person name="Gharbi K."/>
            <person name="Hall N."/>
            <person name="Watson M."/>
            <person name="Adriaenssens E.M."/>
            <person name="Foster-Nyarko E."/>
            <person name="Jarju S."/>
            <person name="Secka A."/>
            <person name="Antonio M."/>
            <person name="Oren A."/>
            <person name="Chaudhuri R.R."/>
            <person name="La Ragione R."/>
            <person name="Hildebrand F."/>
            <person name="Pallen M.J."/>
        </authorList>
    </citation>
    <scope>NUCLEOTIDE SEQUENCE</scope>
    <source>
        <strain evidence="3">Gambia15-2214</strain>
    </source>
</reference>
<name>A0A9E2L305_9SPIR</name>
<evidence type="ECO:0000256" key="1">
    <source>
        <dbReference type="SAM" id="MobiDB-lite"/>
    </source>
</evidence>
<organism evidence="3 4">
    <name type="scientific">Candidatus Treponema excrementipullorum</name>
    <dbReference type="NCBI Taxonomy" id="2838768"/>
    <lineage>
        <taxon>Bacteria</taxon>
        <taxon>Pseudomonadati</taxon>
        <taxon>Spirochaetota</taxon>
        <taxon>Spirochaetia</taxon>
        <taxon>Spirochaetales</taxon>
        <taxon>Treponemataceae</taxon>
        <taxon>Treponema</taxon>
    </lineage>
</organism>
<feature type="region of interest" description="Disordered" evidence="1">
    <location>
        <begin position="178"/>
        <end position="213"/>
    </location>
</feature>
<reference evidence="3" key="2">
    <citation type="submission" date="2021-04" db="EMBL/GenBank/DDBJ databases">
        <authorList>
            <person name="Gilroy R."/>
        </authorList>
    </citation>
    <scope>NUCLEOTIDE SEQUENCE</scope>
    <source>
        <strain evidence="3">Gambia15-2214</strain>
    </source>
</reference>
<dbReference type="Gene3D" id="2.40.10.170">
    <property type="match status" value="1"/>
</dbReference>
<gene>
    <name evidence="3" type="ORF">IAA16_06005</name>
</gene>
<comment type="caution">
    <text evidence="3">The sequence shown here is derived from an EMBL/GenBank/DDBJ whole genome shotgun (WGS) entry which is preliminary data.</text>
</comment>
<dbReference type="Pfam" id="PF21095">
    <property type="entry name" value="CarD_C"/>
    <property type="match status" value="1"/>
</dbReference>
<dbReference type="Proteomes" id="UP000823914">
    <property type="component" value="Unassembled WGS sequence"/>
</dbReference>
<evidence type="ECO:0000313" key="3">
    <source>
        <dbReference type="EMBL" id="MBU3850101.1"/>
    </source>
</evidence>
<accession>A0A9E2L305</accession>
<dbReference type="InterPro" id="IPR052531">
    <property type="entry name" value="CarD-like_regulator"/>
</dbReference>
<dbReference type="Gene3D" id="1.20.58.1290">
    <property type="entry name" value="CarD-like, C-terminal domain"/>
    <property type="match status" value="1"/>
</dbReference>
<proteinExistence type="predicted"/>
<dbReference type="InterPro" id="IPR003711">
    <property type="entry name" value="CarD-like/TRCF_RID"/>
</dbReference>
<dbReference type="EMBL" id="JAHLFV010000143">
    <property type="protein sequence ID" value="MBU3850101.1"/>
    <property type="molecule type" value="Genomic_DNA"/>
</dbReference>
<dbReference type="InterPro" id="IPR048792">
    <property type="entry name" value="CarD_C"/>
</dbReference>
<evidence type="ECO:0000259" key="2">
    <source>
        <dbReference type="SMART" id="SM01058"/>
    </source>
</evidence>
<sequence length="213" mass="24313">MSDELKFEIHQKVVYPSQGVGKITDIVQRKFKDEMLTYYVIFLEVSDMTVMVPVKRVDELGIRAIVSAEEAQHAIDMMGEAVEPVTSDWKLRYQMNLDLLKKGTVSDIATIVRCLYHRSKVKELPILERKLYDSAKKLLEDEISFALDKPVQEVEALLLAKLEPLGLIRDTKHAALSDDFDDEDEEFIGDDEDEDIVDVEEDEDGDSDDGDEE</sequence>
<evidence type="ECO:0000313" key="4">
    <source>
        <dbReference type="Proteomes" id="UP000823914"/>
    </source>
</evidence>
<dbReference type="GO" id="GO:0009303">
    <property type="term" value="P:rRNA transcription"/>
    <property type="evidence" value="ECO:0007669"/>
    <property type="project" value="TreeGrafter"/>
</dbReference>
<feature type="domain" description="CarD-like/TRCF RNAP-interacting" evidence="2">
    <location>
        <begin position="6"/>
        <end position="116"/>
    </location>
</feature>
<dbReference type="InterPro" id="IPR042215">
    <property type="entry name" value="CarD-like_C"/>
</dbReference>
<dbReference type="AlphaFoldDB" id="A0A9E2L305"/>
<dbReference type="SUPFAM" id="SSF141259">
    <property type="entry name" value="CarD-like"/>
    <property type="match status" value="1"/>
</dbReference>
<protein>
    <submittedName>
        <fullName evidence="3">CarD family transcriptional regulator</fullName>
    </submittedName>
</protein>
<dbReference type="Pfam" id="PF02559">
    <property type="entry name" value="CarD_TRCF_RID"/>
    <property type="match status" value="1"/>
</dbReference>